<dbReference type="EMBL" id="MHPU01000009">
    <property type="protein sequence ID" value="OGZ89240.1"/>
    <property type="molecule type" value="Genomic_DNA"/>
</dbReference>
<protein>
    <recommendedName>
        <fullName evidence="4">Major facilitator superfamily (MFS) profile domain-containing protein</fullName>
    </recommendedName>
</protein>
<keyword evidence="1" id="KW-0472">Membrane</keyword>
<comment type="caution">
    <text evidence="2">The sequence shown here is derived from an EMBL/GenBank/DDBJ whole genome shotgun (WGS) entry which is preliminary data.</text>
</comment>
<gene>
    <name evidence="2" type="ORF">A2561_02420</name>
</gene>
<reference evidence="2 3" key="1">
    <citation type="journal article" date="2016" name="Nat. Commun.">
        <title>Thousands of microbial genomes shed light on interconnected biogeochemical processes in an aquifer system.</title>
        <authorList>
            <person name="Anantharaman K."/>
            <person name="Brown C.T."/>
            <person name="Hug L.A."/>
            <person name="Sharon I."/>
            <person name="Castelle C.J."/>
            <person name="Probst A.J."/>
            <person name="Thomas B.C."/>
            <person name="Singh A."/>
            <person name="Wilkins M.J."/>
            <person name="Karaoz U."/>
            <person name="Brodie E.L."/>
            <person name="Williams K.H."/>
            <person name="Hubbard S.S."/>
            <person name="Banfield J.F."/>
        </authorList>
    </citation>
    <scope>NUCLEOTIDE SEQUENCE [LARGE SCALE GENOMIC DNA]</scope>
</reference>
<feature type="transmembrane region" description="Helical" evidence="1">
    <location>
        <begin position="55"/>
        <end position="76"/>
    </location>
</feature>
<organism evidence="2 3">
    <name type="scientific">Candidatus Staskawiczbacteria bacterium RIFOXYD1_FULL_32_13</name>
    <dbReference type="NCBI Taxonomy" id="1802234"/>
    <lineage>
        <taxon>Bacteria</taxon>
        <taxon>Candidatus Staskawicziibacteriota</taxon>
    </lineage>
</organism>
<evidence type="ECO:0008006" key="4">
    <source>
        <dbReference type="Google" id="ProtNLM"/>
    </source>
</evidence>
<keyword evidence="1" id="KW-0812">Transmembrane</keyword>
<evidence type="ECO:0000313" key="3">
    <source>
        <dbReference type="Proteomes" id="UP000178935"/>
    </source>
</evidence>
<evidence type="ECO:0000313" key="2">
    <source>
        <dbReference type="EMBL" id="OGZ89240.1"/>
    </source>
</evidence>
<dbReference type="AlphaFoldDB" id="A0A1G2JSI6"/>
<dbReference type="Proteomes" id="UP000178935">
    <property type="component" value="Unassembled WGS sequence"/>
</dbReference>
<name>A0A1G2JSI6_9BACT</name>
<keyword evidence="1" id="KW-1133">Transmembrane helix</keyword>
<evidence type="ECO:0000256" key="1">
    <source>
        <dbReference type="SAM" id="Phobius"/>
    </source>
</evidence>
<feature type="transmembrane region" description="Helical" evidence="1">
    <location>
        <begin position="20"/>
        <end position="49"/>
    </location>
</feature>
<accession>A0A1G2JSI6</accession>
<sequence length="80" mass="8735">MTRFNLCDIKKIKEVNMKRVFLIALNWAMVAVLYGFGLAMLIGGIVLVISDNRLVQAGGVLLIFAGAFTATFGMAVNARR</sequence>
<proteinExistence type="predicted"/>